<feature type="binding site" evidence="8">
    <location>
        <position position="471"/>
    </location>
    <ligand>
        <name>ATP</name>
        <dbReference type="ChEBI" id="CHEBI:30616"/>
    </ligand>
</feature>
<feature type="active site" evidence="8">
    <location>
        <position position="36"/>
    </location>
</feature>
<accession>A0AAX4KZ45</accession>
<evidence type="ECO:0000256" key="1">
    <source>
        <dbReference type="ARBA" id="ARBA00022490"/>
    </source>
</evidence>
<dbReference type="InterPro" id="IPR041609">
    <property type="entry name" value="PurL_linker"/>
</dbReference>
<comment type="similarity">
    <text evidence="8">Belongs to the FGAMS family.</text>
</comment>
<gene>
    <name evidence="8 12" type="primary">purL</name>
    <name evidence="12" type="ORF">V6M85_12005</name>
</gene>
<dbReference type="InterPro" id="IPR016188">
    <property type="entry name" value="PurM-like_N"/>
</dbReference>
<dbReference type="NCBIfam" id="NF002290">
    <property type="entry name" value="PRK01213.1"/>
    <property type="match status" value="1"/>
</dbReference>
<feature type="domain" description="PurM-like C-terminal" evidence="10">
    <location>
        <begin position="190"/>
        <end position="337"/>
    </location>
</feature>
<protein>
    <recommendedName>
        <fullName evidence="8">Phosphoribosylformylglycinamidine synthase subunit PurL</fullName>
        <shortName evidence="8">FGAM synthase</shortName>
        <ecNumber evidence="8">6.3.5.3</ecNumber>
    </recommendedName>
    <alternativeName>
        <fullName evidence="8">Formylglycinamide ribonucleotide amidotransferase subunit II</fullName>
        <shortName evidence="8">FGAR amidotransferase II</shortName>
        <shortName evidence="8">FGAR-AT II</shortName>
    </alternativeName>
    <alternativeName>
        <fullName evidence="8">Glutamine amidotransferase PurL</fullName>
    </alternativeName>
    <alternativeName>
        <fullName evidence="8">Phosphoribosylformylglycinamidine synthase subunit II</fullName>
    </alternativeName>
</protein>
<dbReference type="GeneID" id="89337504"/>
<dbReference type="EC" id="6.3.5.3" evidence="8"/>
<sequence>MGINLLQVEMDEIRKRLNREPDEAEWRVIDAVWSEHCSYKSSKIFLKSFSMESPNVIMGITDWQDAGAVDIGNGWAIVVKVESHNHPSAVDPFNGAATGVGGIIRDIISKGAKPIALLDMIRVGNLKIRKNVWLLKNIIAGIAAYGNSIGVPVVGGELSFDDTYNDNPIVDVAAIGVVKKDRIKPSIVNRPGLKLVLAGLTGIDGLGGASFASRKLSGENEIGAVQIADPFAGKIILDVTLDIADKVEAIKDLGGGGLAVAVTEIANGFGAIVDIEKIPLRVKDMDPSDIIISETQERMLYAVDEKNVEEVCEAFKQYEYPCSVIGEITKDPIIRFRYHNKDLVALPSDLLLNPLRFIWPIRRIKKSNEKTTVQLPPLKDAISVVLSHPDLVSKEWVYSQFDYEVNTSTVIKPGHADSAVIALPNGKLLAVKGDANPDLCYEDAYECGKGIVAEAYRNLASVGAKGIVAVDHLQFGDPKKPEVYYTFVEAIRGIGEATRFFNIPIVGGKVSFYNENSRGNPIKPTPLIVMAGLIQGKLLKNNIEDGLDIVLLGYTHGELGGSLFSKMFNISAEVPKARLQEDLLSSELVIDAINEEKITFAKDVNRGGLIATLFNVIVHGYGIEIDSKSILSDSDNTLETLFSENGGRFIVLTNEPEWIIDRAKSRGVVASIIGKVNRNSSLLKIDDTIYNLDNLVKNYFNFLEEVTNNG</sequence>
<dbReference type="Pfam" id="PF00586">
    <property type="entry name" value="AIRS"/>
    <property type="match status" value="2"/>
</dbReference>
<keyword evidence="2 8" id="KW-0436">Ligase</keyword>
<dbReference type="Proteomes" id="UP001432202">
    <property type="component" value="Chromosome"/>
</dbReference>
<dbReference type="EMBL" id="CP146016">
    <property type="protein sequence ID" value="WWQ60158.1"/>
    <property type="molecule type" value="Genomic_DNA"/>
</dbReference>
<comment type="catalytic activity">
    <reaction evidence="8">
        <text>N(2)-formyl-N(1)-(5-phospho-beta-D-ribosyl)glycinamide + L-glutamine + ATP + H2O = 2-formamido-N(1)-(5-O-phospho-beta-D-ribosyl)acetamidine + L-glutamate + ADP + phosphate + H(+)</text>
        <dbReference type="Rhea" id="RHEA:17129"/>
        <dbReference type="ChEBI" id="CHEBI:15377"/>
        <dbReference type="ChEBI" id="CHEBI:15378"/>
        <dbReference type="ChEBI" id="CHEBI:29985"/>
        <dbReference type="ChEBI" id="CHEBI:30616"/>
        <dbReference type="ChEBI" id="CHEBI:43474"/>
        <dbReference type="ChEBI" id="CHEBI:58359"/>
        <dbReference type="ChEBI" id="CHEBI:147286"/>
        <dbReference type="ChEBI" id="CHEBI:147287"/>
        <dbReference type="ChEBI" id="CHEBI:456216"/>
        <dbReference type="EC" id="6.3.5.3"/>
    </reaction>
</comment>
<evidence type="ECO:0000259" key="9">
    <source>
        <dbReference type="Pfam" id="PF00586"/>
    </source>
</evidence>
<comment type="subcellular location">
    <subcellularLocation>
        <location evidence="8">Cytoplasm</location>
    </subcellularLocation>
</comment>
<keyword evidence="1 8" id="KW-0963">Cytoplasm</keyword>
<evidence type="ECO:0000256" key="5">
    <source>
        <dbReference type="ARBA" id="ARBA00022755"/>
    </source>
</evidence>
<evidence type="ECO:0000256" key="2">
    <source>
        <dbReference type="ARBA" id="ARBA00022598"/>
    </source>
</evidence>
<comment type="subunit">
    <text evidence="8">Monomer. Part of the FGAM synthase complex composed of 1 PurL, 1 PurQ and 2 PurS subunits.</text>
</comment>
<dbReference type="InterPro" id="IPR036921">
    <property type="entry name" value="PurM-like_N_sf"/>
</dbReference>
<keyword evidence="5 8" id="KW-0658">Purine biosynthesis</keyword>
<keyword evidence="7 8" id="KW-0460">Magnesium</keyword>
<feature type="binding site" evidence="8">
    <location>
        <position position="39"/>
    </location>
    <ligand>
        <name>ATP</name>
        <dbReference type="ChEBI" id="CHEBI:30616"/>
    </ligand>
</feature>
<feature type="domain" description="Phosphoribosylformylglycinamidine synthase linker" evidence="11">
    <location>
        <begin position="2"/>
        <end position="40"/>
    </location>
</feature>
<feature type="domain" description="PurM-like N-terminal" evidence="9">
    <location>
        <begin position="416"/>
        <end position="534"/>
    </location>
</feature>
<organism evidence="12 13">
    <name type="scientific">Sulfolobus tengchongensis</name>
    <dbReference type="NCBI Taxonomy" id="207809"/>
    <lineage>
        <taxon>Archaea</taxon>
        <taxon>Thermoproteota</taxon>
        <taxon>Thermoprotei</taxon>
        <taxon>Sulfolobales</taxon>
        <taxon>Sulfolobaceae</taxon>
        <taxon>Sulfolobus</taxon>
    </lineage>
</organism>
<dbReference type="Pfam" id="PF02769">
    <property type="entry name" value="AIRS_C"/>
    <property type="match status" value="2"/>
</dbReference>
<feature type="binding site" evidence="8">
    <location>
        <position position="82"/>
    </location>
    <ligand>
        <name>Mg(2+)</name>
        <dbReference type="ChEBI" id="CHEBI:18420"/>
        <label>1</label>
    </ligand>
</feature>
<keyword evidence="3 8" id="KW-0479">Metal-binding</keyword>
<dbReference type="AlphaFoldDB" id="A0AAX4KZ45"/>
<dbReference type="PANTHER" id="PTHR43555">
    <property type="entry name" value="PHOSPHORIBOSYLFORMYLGLYCINAMIDINE SYNTHASE SUBUNIT PURL"/>
    <property type="match status" value="1"/>
</dbReference>
<dbReference type="SUPFAM" id="SSF56042">
    <property type="entry name" value="PurM C-terminal domain-like"/>
    <property type="match status" value="2"/>
</dbReference>
<feature type="binding site" evidence="8">
    <location>
        <position position="508"/>
    </location>
    <ligand>
        <name>ATP</name>
        <dbReference type="ChEBI" id="CHEBI:30616"/>
    </ligand>
</feature>
<feature type="active site" description="Proton acceptor" evidence="8">
    <location>
        <position position="84"/>
    </location>
</feature>
<feature type="domain" description="PurM-like N-terminal" evidence="9">
    <location>
        <begin position="64"/>
        <end position="178"/>
    </location>
</feature>
<feature type="domain" description="PurM-like C-terminal" evidence="10">
    <location>
        <begin position="548"/>
        <end position="678"/>
    </location>
</feature>
<comment type="caution">
    <text evidence="8">Lacks conserved residue(s) required for the propagation of feature annotation.</text>
</comment>
<feature type="binding site" evidence="8">
    <location>
        <begin position="83"/>
        <end position="86"/>
    </location>
    <ligand>
        <name>substrate</name>
    </ligand>
</feature>
<evidence type="ECO:0000313" key="13">
    <source>
        <dbReference type="Proteomes" id="UP001432202"/>
    </source>
</evidence>
<proteinExistence type="inferred from homology"/>
<keyword evidence="4 8" id="KW-0547">Nucleotide-binding</keyword>
<dbReference type="Pfam" id="PF18072">
    <property type="entry name" value="FGAR-AT_linker"/>
    <property type="match status" value="1"/>
</dbReference>
<comment type="pathway">
    <text evidence="8">Purine metabolism; IMP biosynthesis via de novo pathway; 5-amino-1-(5-phospho-D-ribosyl)imidazole from N(2)-formyl-N(1)-(5-phospho-D-ribosyl)glycinamide: step 1/2.</text>
</comment>
<feature type="binding site" evidence="8">
    <location>
        <position position="252"/>
    </location>
    <ligand>
        <name>Mg(2+)</name>
        <dbReference type="ChEBI" id="CHEBI:18420"/>
        <label>2</label>
    </ligand>
</feature>
<evidence type="ECO:0000256" key="8">
    <source>
        <dbReference type="HAMAP-Rule" id="MF_00420"/>
    </source>
</evidence>
<dbReference type="InterPro" id="IPR010918">
    <property type="entry name" value="PurM-like_C_dom"/>
</dbReference>
<dbReference type="Gene3D" id="3.30.1330.10">
    <property type="entry name" value="PurM-like, N-terminal domain"/>
    <property type="match status" value="2"/>
</dbReference>
<feature type="binding site" evidence="8">
    <location>
        <position position="80"/>
    </location>
    <ligand>
        <name>ATP</name>
        <dbReference type="ChEBI" id="CHEBI:30616"/>
    </ligand>
</feature>
<reference evidence="12 13" key="1">
    <citation type="submission" date="2024-02" db="EMBL/GenBank/DDBJ databases">
        <title>STSV induces naive adaptation in Sulfolobus.</title>
        <authorList>
            <person name="Xiang X."/>
            <person name="Song M."/>
        </authorList>
    </citation>
    <scope>NUCLEOTIDE SEQUENCE [LARGE SCALE GENOMIC DNA]</scope>
    <source>
        <strain evidence="12 13">RT2</strain>
    </source>
</reference>
<dbReference type="GO" id="GO:0000287">
    <property type="term" value="F:magnesium ion binding"/>
    <property type="evidence" value="ECO:0007669"/>
    <property type="project" value="UniProtKB-UniRule"/>
</dbReference>
<dbReference type="PANTHER" id="PTHR43555:SF1">
    <property type="entry name" value="PHOSPHORIBOSYLFORMYLGLYCINAMIDINE SYNTHASE SUBUNIT PURL"/>
    <property type="match status" value="1"/>
</dbReference>
<evidence type="ECO:0000313" key="12">
    <source>
        <dbReference type="EMBL" id="WWQ60158.1"/>
    </source>
</evidence>
<dbReference type="CDD" id="cd02204">
    <property type="entry name" value="PurL_repeat2"/>
    <property type="match status" value="1"/>
</dbReference>
<dbReference type="NCBIfam" id="TIGR01736">
    <property type="entry name" value="FGAM_synth_II"/>
    <property type="match status" value="1"/>
</dbReference>
<dbReference type="InterPro" id="IPR010074">
    <property type="entry name" value="PRibForGlyAmidine_synth_PurL"/>
</dbReference>
<dbReference type="HAMAP" id="MF_00420">
    <property type="entry name" value="PurL_2"/>
    <property type="match status" value="1"/>
</dbReference>
<keyword evidence="13" id="KW-1185">Reference proteome</keyword>
<comment type="function">
    <text evidence="8">Part of the phosphoribosylformylglycinamidine synthase complex involved in the purines biosynthetic pathway. Catalyzes the ATP-dependent conversion of formylglycinamide ribonucleotide (FGAR) and glutamine to yield formylglycinamidine ribonucleotide (FGAM) and glutamate. The FGAM synthase complex is composed of three subunits. PurQ produces an ammonia molecule by converting glutamine to glutamate. PurL transfers the ammonia molecule to FGAR to form FGAM in an ATP-dependent manner. PurS interacts with PurQ and PurL and is thought to assist in the transfer of the ammonia molecule from PurQ to PurL.</text>
</comment>
<dbReference type="RefSeq" id="WP_338600458.1">
    <property type="nucleotide sequence ID" value="NZ_CP146016.1"/>
</dbReference>
<name>A0AAX4KZ45_9CREN</name>
<evidence type="ECO:0000256" key="3">
    <source>
        <dbReference type="ARBA" id="ARBA00022723"/>
    </source>
</evidence>
<feature type="binding site" evidence="8">
    <location>
        <position position="511"/>
    </location>
    <ligand>
        <name>substrate</name>
    </ligand>
</feature>
<dbReference type="GO" id="GO:0004642">
    <property type="term" value="F:phosphoribosylformylglycinamidine synthase activity"/>
    <property type="evidence" value="ECO:0007669"/>
    <property type="project" value="UniProtKB-UniRule"/>
</dbReference>
<keyword evidence="6 8" id="KW-0067">ATP-binding</keyword>
<dbReference type="PIRSF" id="PIRSF001587">
    <property type="entry name" value="FGAM_synthase_II"/>
    <property type="match status" value="1"/>
</dbReference>
<feature type="binding site" evidence="8">
    <location>
        <position position="106"/>
    </location>
    <ligand>
        <name>Mg(2+)</name>
        <dbReference type="ChEBI" id="CHEBI:18420"/>
        <label>2</label>
    </ligand>
</feature>
<dbReference type="SUPFAM" id="SSF55326">
    <property type="entry name" value="PurM N-terminal domain-like"/>
    <property type="match status" value="2"/>
</dbReference>
<evidence type="ECO:0000259" key="10">
    <source>
        <dbReference type="Pfam" id="PF02769"/>
    </source>
</evidence>
<evidence type="ECO:0000256" key="6">
    <source>
        <dbReference type="ARBA" id="ARBA00022840"/>
    </source>
</evidence>
<evidence type="ECO:0000256" key="4">
    <source>
        <dbReference type="ARBA" id="ARBA00022741"/>
    </source>
</evidence>
<dbReference type="GO" id="GO:0006189">
    <property type="term" value="P:'de novo' IMP biosynthetic process"/>
    <property type="evidence" value="ECO:0007669"/>
    <property type="project" value="UniProtKB-UniRule"/>
</dbReference>
<feature type="binding site" evidence="8">
    <location>
        <position position="226"/>
    </location>
    <ligand>
        <name>substrate</name>
    </ligand>
</feature>
<dbReference type="GO" id="GO:0005524">
    <property type="term" value="F:ATP binding"/>
    <property type="evidence" value="ECO:0007669"/>
    <property type="project" value="UniProtKB-UniRule"/>
</dbReference>
<dbReference type="InterPro" id="IPR036676">
    <property type="entry name" value="PurM-like_C_sf"/>
</dbReference>
<evidence type="ECO:0000256" key="7">
    <source>
        <dbReference type="ARBA" id="ARBA00022842"/>
    </source>
</evidence>
<dbReference type="CDD" id="cd02203">
    <property type="entry name" value="PurL_repeat1"/>
    <property type="match status" value="1"/>
</dbReference>
<evidence type="ECO:0000259" key="11">
    <source>
        <dbReference type="Pfam" id="PF18072"/>
    </source>
</evidence>
<dbReference type="Gene3D" id="3.90.650.10">
    <property type="entry name" value="PurM-like C-terminal domain"/>
    <property type="match status" value="2"/>
</dbReference>
<feature type="binding site" evidence="8">
    <location>
        <position position="105"/>
    </location>
    <ligand>
        <name>substrate</name>
    </ligand>
</feature>
<dbReference type="GO" id="GO:0005737">
    <property type="term" value="C:cytoplasm"/>
    <property type="evidence" value="ECO:0007669"/>
    <property type="project" value="UniProtKB-SubCell"/>
</dbReference>